<gene>
    <name evidence="4" type="ORF">ETU37_14070</name>
</gene>
<evidence type="ECO:0000313" key="4">
    <source>
        <dbReference type="EMBL" id="RYU11161.1"/>
    </source>
</evidence>
<organism evidence="4 5">
    <name type="scientific">Nocardioides iriomotensis</name>
    <dbReference type="NCBI Taxonomy" id="715784"/>
    <lineage>
        <taxon>Bacteria</taxon>
        <taxon>Bacillati</taxon>
        <taxon>Actinomycetota</taxon>
        <taxon>Actinomycetes</taxon>
        <taxon>Propionibacteriales</taxon>
        <taxon>Nocardioidaceae</taxon>
        <taxon>Nocardioides</taxon>
    </lineage>
</organism>
<dbReference type="InterPro" id="IPR029058">
    <property type="entry name" value="AB_hydrolase_fold"/>
</dbReference>
<evidence type="ECO:0000259" key="3">
    <source>
        <dbReference type="Pfam" id="PF00561"/>
    </source>
</evidence>
<dbReference type="GO" id="GO:0006508">
    <property type="term" value="P:proteolysis"/>
    <property type="evidence" value="ECO:0007669"/>
    <property type="project" value="InterPro"/>
</dbReference>
<feature type="domain" description="AB hydrolase-1" evidence="3">
    <location>
        <begin position="22"/>
        <end position="151"/>
    </location>
</feature>
<dbReference type="EMBL" id="SDPU01000025">
    <property type="protein sequence ID" value="RYU11161.1"/>
    <property type="molecule type" value="Genomic_DNA"/>
</dbReference>
<dbReference type="PANTHER" id="PTHR43433">
    <property type="entry name" value="HYDROLASE, ALPHA/BETA FOLD FAMILY PROTEIN"/>
    <property type="match status" value="1"/>
</dbReference>
<dbReference type="Pfam" id="PF00561">
    <property type="entry name" value="Abhydrolase_1"/>
    <property type="match status" value="1"/>
</dbReference>
<dbReference type="Proteomes" id="UP000291189">
    <property type="component" value="Unassembled WGS sequence"/>
</dbReference>
<evidence type="ECO:0000313" key="5">
    <source>
        <dbReference type="Proteomes" id="UP000291189"/>
    </source>
</evidence>
<accession>A0A4Q5J179</accession>
<dbReference type="OrthoDB" id="9802489at2"/>
<keyword evidence="2 4" id="KW-0378">Hydrolase</keyword>
<comment type="caution">
    <text evidence="4">The sequence shown here is derived from an EMBL/GenBank/DDBJ whole genome shotgun (WGS) entry which is preliminary data.</text>
</comment>
<evidence type="ECO:0000256" key="2">
    <source>
        <dbReference type="ARBA" id="ARBA00022801"/>
    </source>
</evidence>
<protein>
    <submittedName>
        <fullName evidence="4">Alpha/beta hydrolase</fullName>
    </submittedName>
</protein>
<name>A0A4Q5J179_9ACTN</name>
<dbReference type="SUPFAM" id="SSF53474">
    <property type="entry name" value="alpha/beta-Hydrolases"/>
    <property type="match status" value="1"/>
</dbReference>
<dbReference type="InterPro" id="IPR002410">
    <property type="entry name" value="Peptidase_S33"/>
</dbReference>
<dbReference type="GO" id="GO:0004806">
    <property type="term" value="F:triacylglycerol lipase activity"/>
    <property type="evidence" value="ECO:0007669"/>
    <property type="project" value="TreeGrafter"/>
</dbReference>
<dbReference type="PRINTS" id="PR00793">
    <property type="entry name" value="PROAMNOPTASE"/>
</dbReference>
<dbReference type="PRINTS" id="PR00111">
    <property type="entry name" value="ABHYDROLASE"/>
</dbReference>
<evidence type="ECO:0000256" key="1">
    <source>
        <dbReference type="ARBA" id="ARBA00010088"/>
    </source>
</evidence>
<dbReference type="PANTHER" id="PTHR43433:SF5">
    <property type="entry name" value="AB HYDROLASE-1 DOMAIN-CONTAINING PROTEIN"/>
    <property type="match status" value="1"/>
</dbReference>
<dbReference type="GO" id="GO:0004177">
    <property type="term" value="F:aminopeptidase activity"/>
    <property type="evidence" value="ECO:0007669"/>
    <property type="project" value="UniProtKB-EC"/>
</dbReference>
<dbReference type="AlphaFoldDB" id="A0A4Q5J179"/>
<dbReference type="InterPro" id="IPR000073">
    <property type="entry name" value="AB_hydrolase_1"/>
</dbReference>
<dbReference type="GO" id="GO:0046503">
    <property type="term" value="P:glycerolipid catabolic process"/>
    <property type="evidence" value="ECO:0007669"/>
    <property type="project" value="TreeGrafter"/>
</dbReference>
<keyword evidence="5" id="KW-1185">Reference proteome</keyword>
<reference evidence="4 5" key="1">
    <citation type="submission" date="2019-01" db="EMBL/GenBank/DDBJ databases">
        <title>Nocardioides guangzhouensis sp. nov., an actinobacterium isolated from soil.</title>
        <authorList>
            <person name="Fu Y."/>
            <person name="Cai Y."/>
            <person name="Lin Z."/>
            <person name="Chen P."/>
        </authorList>
    </citation>
    <scope>NUCLEOTIDE SEQUENCE [LARGE SCALE GENOMIC DNA]</scope>
    <source>
        <strain evidence="4 5">NBRC 105384</strain>
    </source>
</reference>
<proteinExistence type="inferred from homology"/>
<dbReference type="InterPro" id="IPR050471">
    <property type="entry name" value="AB_hydrolase"/>
</dbReference>
<dbReference type="Gene3D" id="3.40.50.1820">
    <property type="entry name" value="alpha/beta hydrolase"/>
    <property type="match status" value="1"/>
</dbReference>
<sequence>MVPMVALGRVRLHYEERGAGTPVLGVHGSPGSAALWQDAARDLGRHGRCITYDRRGFGRSPLPDGTSALDLDDHVDDALALLDALAARPAVVVGRSTGGLVALALALREPEAVLGLALLEPTVVTLDRVASAWTTRQRERVFAAEAAEPGSAARAVVVDALGEGVWEAWPSQVRDVLTRSSAAVLAEARGEGLDLSPKPLVVDPDALAALPMPVLLVSGEDSPTPLRAVVARLATAMPDAMSFVVPGGHLIDPAHPEILAFVDRLTV</sequence>
<comment type="similarity">
    <text evidence="1">Belongs to the peptidase S33 family.</text>
</comment>